<dbReference type="KEGG" id="nta:107764023"/>
<reference evidence="2" key="1">
    <citation type="submission" date="2025-08" db="UniProtKB">
        <authorList>
            <consortium name="RefSeq"/>
        </authorList>
    </citation>
    <scope>IDENTIFICATION</scope>
</reference>
<name>A0A1S3XE07_TOBAC</name>
<dbReference type="OrthoDB" id="1295914at2759"/>
<dbReference type="InterPro" id="IPR004252">
    <property type="entry name" value="Probable_transposase_24"/>
</dbReference>
<organism evidence="2">
    <name type="scientific">Nicotiana tabacum</name>
    <name type="common">Common tobacco</name>
    <dbReference type="NCBI Taxonomy" id="4097"/>
    <lineage>
        <taxon>Eukaryota</taxon>
        <taxon>Viridiplantae</taxon>
        <taxon>Streptophyta</taxon>
        <taxon>Embryophyta</taxon>
        <taxon>Tracheophyta</taxon>
        <taxon>Spermatophyta</taxon>
        <taxon>Magnoliopsida</taxon>
        <taxon>eudicotyledons</taxon>
        <taxon>Gunneridae</taxon>
        <taxon>Pentapetalae</taxon>
        <taxon>asterids</taxon>
        <taxon>lamiids</taxon>
        <taxon>Solanales</taxon>
        <taxon>Solanaceae</taxon>
        <taxon>Nicotianoideae</taxon>
        <taxon>Nicotianeae</taxon>
        <taxon>Nicotiana</taxon>
    </lineage>
</organism>
<evidence type="ECO:0000256" key="1">
    <source>
        <dbReference type="SAM" id="MobiDB-lite"/>
    </source>
</evidence>
<dbReference type="RefSeq" id="XP_016438033.1">
    <property type="nucleotide sequence ID" value="XM_016582547.1"/>
</dbReference>
<dbReference type="PaxDb" id="4097-A0A1S3XE07"/>
<proteinExistence type="predicted"/>
<feature type="region of interest" description="Disordered" evidence="1">
    <location>
        <begin position="1"/>
        <end position="20"/>
    </location>
</feature>
<feature type="region of interest" description="Disordered" evidence="1">
    <location>
        <begin position="31"/>
        <end position="54"/>
    </location>
</feature>
<dbReference type="AlphaFoldDB" id="A0A1S3XE07"/>
<protein>
    <submittedName>
        <fullName evidence="2">Uncharacterized protein</fullName>
    </submittedName>
</protein>
<dbReference type="Pfam" id="PF03004">
    <property type="entry name" value="Transposase_24"/>
    <property type="match status" value="1"/>
</dbReference>
<sequence length="120" mass="13918">MCQLNSENRKKKMRHRMGPINFARVRVSLGATKENNEESSKSEMFITTRTKKGKEVHTNIQVAISKFQNRQSSRETTDDAFRVFGKDQLGRVRCYDRSMTTSSLNKDKEITKLNNNMPTK</sequence>
<gene>
    <name evidence="2" type="primary">LOC107764023</name>
</gene>
<evidence type="ECO:0000313" key="2">
    <source>
        <dbReference type="RefSeq" id="XP_016438033.1"/>
    </source>
</evidence>
<accession>A0A1S3XE07</accession>